<name>A0ABT1XBY8_9PROT</name>
<keyword evidence="3" id="KW-1185">Reference proteome</keyword>
<dbReference type="RefSeq" id="WP_257719291.1">
    <property type="nucleotide sequence ID" value="NZ_JANJOU010000038.1"/>
</dbReference>
<sequence>MGIARLAAVSAAVSAALRAAPLAGLALAFLLPAAPATAQNRPAAEREALIANETGLAVRELYLVPMTETDPGADRLGADTLPAGGSLRLRLGRNQPCAWQLRAVLADESVEDRRNVDLCRSPRILLGDASAPAREVTINNDTDLDLREVYAAPPGAASRGPDRLGAELVPAGRTHRLRLGRRRDCLFDITAVMADGSTVFRPRVDACRNARVTLSDPNLVWRDITVANRSGRVMHALHVVPAGRSGELGTDEGWSVDRMGSETAPDGSTFRLRLRLPGCEADLRATYEDGAAEAKRGVNVCTGTVTFDGSGIPRPPERQLTLVNRHLAKIDEIYVSSSSEGDWGPERLPDGLARGDRQTLSVPVDCVADLRIVFPSGGAEERREVNICENPSITLRPGWAATARLEDAEEADAAPRPGSVRLRNTARMPIVELYIDAPGAPRGEDRLGATVLGANETLDVAPPEGEACPARLTAVFRDGREATRDPIDLCAGIEVPLP</sequence>
<accession>A0ABT1XBY8</accession>
<comment type="caution">
    <text evidence="2">The sequence shown here is derived from an EMBL/GenBank/DDBJ whole genome shotgun (WGS) entry which is preliminary data.</text>
</comment>
<feature type="signal peptide" evidence="1">
    <location>
        <begin position="1"/>
        <end position="38"/>
    </location>
</feature>
<feature type="chain" id="PRO_5045563619" evidence="1">
    <location>
        <begin position="39"/>
        <end position="498"/>
    </location>
</feature>
<evidence type="ECO:0000313" key="3">
    <source>
        <dbReference type="Proteomes" id="UP001524642"/>
    </source>
</evidence>
<evidence type="ECO:0000313" key="2">
    <source>
        <dbReference type="EMBL" id="MCR0985645.1"/>
    </source>
</evidence>
<keyword evidence="1" id="KW-0732">Signal</keyword>
<proteinExistence type="predicted"/>
<gene>
    <name evidence="2" type="ORF">NRP21_26685</name>
</gene>
<organism evidence="2 3">
    <name type="scientific">Roseomonas populi</name>
    <dbReference type="NCBI Taxonomy" id="3121582"/>
    <lineage>
        <taxon>Bacteria</taxon>
        <taxon>Pseudomonadati</taxon>
        <taxon>Pseudomonadota</taxon>
        <taxon>Alphaproteobacteria</taxon>
        <taxon>Acetobacterales</taxon>
        <taxon>Roseomonadaceae</taxon>
        <taxon>Roseomonas</taxon>
    </lineage>
</organism>
<protein>
    <submittedName>
        <fullName evidence="2">Uncharacterized protein</fullName>
    </submittedName>
</protein>
<dbReference type="EMBL" id="JANJOU010000038">
    <property type="protein sequence ID" value="MCR0985645.1"/>
    <property type="molecule type" value="Genomic_DNA"/>
</dbReference>
<dbReference type="Proteomes" id="UP001524642">
    <property type="component" value="Unassembled WGS sequence"/>
</dbReference>
<reference evidence="2 3" key="1">
    <citation type="submission" date="2022-06" db="EMBL/GenBank/DDBJ databases">
        <title>Roseomonas CN29.</title>
        <authorList>
            <person name="Cheng Y."/>
            <person name="He X."/>
        </authorList>
    </citation>
    <scope>NUCLEOTIDE SEQUENCE [LARGE SCALE GENOMIC DNA]</scope>
    <source>
        <strain evidence="2 3">CN29</strain>
    </source>
</reference>
<evidence type="ECO:0000256" key="1">
    <source>
        <dbReference type="SAM" id="SignalP"/>
    </source>
</evidence>